<dbReference type="PANTHER" id="PTHR38537">
    <property type="entry name" value="JITTERBUG, ISOFORM N"/>
    <property type="match status" value="1"/>
</dbReference>
<evidence type="ECO:0000259" key="5">
    <source>
        <dbReference type="PROSITE" id="PS50021"/>
    </source>
</evidence>
<gene>
    <name evidence="6" type="ORF">RRG08_039056</name>
</gene>
<dbReference type="InterPro" id="IPR014756">
    <property type="entry name" value="Ig_E-set"/>
</dbReference>
<keyword evidence="2" id="KW-0677">Repeat</keyword>
<organism evidence="6 7">
    <name type="scientific">Elysia crispata</name>
    <name type="common">lettuce slug</name>
    <dbReference type="NCBI Taxonomy" id="231223"/>
    <lineage>
        <taxon>Eukaryota</taxon>
        <taxon>Metazoa</taxon>
        <taxon>Spiralia</taxon>
        <taxon>Lophotrochozoa</taxon>
        <taxon>Mollusca</taxon>
        <taxon>Gastropoda</taxon>
        <taxon>Heterobranchia</taxon>
        <taxon>Euthyneura</taxon>
        <taxon>Panpulmonata</taxon>
        <taxon>Sacoglossa</taxon>
        <taxon>Placobranchoidea</taxon>
        <taxon>Plakobranchidae</taxon>
        <taxon>Elysia</taxon>
    </lineage>
</organism>
<feature type="domain" description="Calponin-homology (CH)" evidence="5">
    <location>
        <begin position="96"/>
        <end position="204"/>
    </location>
</feature>
<dbReference type="EMBL" id="JAWDGP010002542">
    <property type="protein sequence ID" value="KAK3782059.1"/>
    <property type="molecule type" value="Genomic_DNA"/>
</dbReference>
<dbReference type="SUPFAM" id="SSF47576">
    <property type="entry name" value="Calponin-homology domain, CH-domain"/>
    <property type="match status" value="1"/>
</dbReference>
<feature type="region of interest" description="Disordered" evidence="4">
    <location>
        <begin position="1"/>
        <end position="20"/>
    </location>
</feature>
<comment type="caution">
    <text evidence="6">The sequence shown here is derived from an EMBL/GenBank/DDBJ whole genome shotgun (WGS) entry which is preliminary data.</text>
</comment>
<dbReference type="SMART" id="SM00033">
    <property type="entry name" value="CH"/>
    <property type="match status" value="1"/>
</dbReference>
<accession>A0AAE1A6A3</accession>
<dbReference type="SMART" id="SM00557">
    <property type="entry name" value="IG_FLMN"/>
    <property type="match status" value="1"/>
</dbReference>
<dbReference type="GO" id="GO:0030036">
    <property type="term" value="P:actin cytoskeleton organization"/>
    <property type="evidence" value="ECO:0007669"/>
    <property type="project" value="InterPro"/>
</dbReference>
<dbReference type="Gene3D" id="1.10.418.10">
    <property type="entry name" value="Calponin-like domain"/>
    <property type="match status" value="1"/>
</dbReference>
<dbReference type="GO" id="GO:0051015">
    <property type="term" value="F:actin filament binding"/>
    <property type="evidence" value="ECO:0007669"/>
    <property type="project" value="InterPro"/>
</dbReference>
<protein>
    <recommendedName>
        <fullName evidence="5">Calponin-homology (CH) domain-containing protein</fullName>
    </recommendedName>
</protein>
<dbReference type="InterPro" id="IPR013783">
    <property type="entry name" value="Ig-like_fold"/>
</dbReference>
<evidence type="ECO:0000256" key="3">
    <source>
        <dbReference type="PROSITE-ProRule" id="PRU00087"/>
    </source>
</evidence>
<evidence type="ECO:0000256" key="2">
    <source>
        <dbReference type="ARBA" id="ARBA00022737"/>
    </source>
</evidence>
<dbReference type="InterPro" id="IPR044801">
    <property type="entry name" value="Filamin"/>
</dbReference>
<comment type="similarity">
    <text evidence="1">Belongs to the filamin family.</text>
</comment>
<dbReference type="Gene3D" id="2.60.40.10">
    <property type="entry name" value="Immunoglobulins"/>
    <property type="match status" value="1"/>
</dbReference>
<evidence type="ECO:0000313" key="7">
    <source>
        <dbReference type="Proteomes" id="UP001283361"/>
    </source>
</evidence>
<dbReference type="PANTHER" id="PTHR38537:SF8">
    <property type="entry name" value="FILAMIN-A"/>
    <property type="match status" value="1"/>
</dbReference>
<proteinExistence type="inferred from homology"/>
<dbReference type="InterPro" id="IPR001715">
    <property type="entry name" value="CH_dom"/>
</dbReference>
<dbReference type="PROSITE" id="PS50021">
    <property type="entry name" value="CH"/>
    <property type="match status" value="1"/>
</dbReference>
<dbReference type="InterPro" id="IPR001298">
    <property type="entry name" value="Filamin/ABP280_rpt"/>
</dbReference>
<dbReference type="SUPFAM" id="SSF81296">
    <property type="entry name" value="E set domains"/>
    <property type="match status" value="1"/>
</dbReference>
<dbReference type="PROSITE" id="PS50194">
    <property type="entry name" value="FILAMIN_REPEAT"/>
    <property type="match status" value="1"/>
</dbReference>
<feature type="repeat" description="Filamin" evidence="3">
    <location>
        <begin position="223"/>
        <end position="372"/>
    </location>
</feature>
<evidence type="ECO:0000256" key="1">
    <source>
        <dbReference type="ARBA" id="ARBA00009238"/>
    </source>
</evidence>
<dbReference type="AlphaFoldDB" id="A0AAE1A6A3"/>
<dbReference type="Pfam" id="PF00630">
    <property type="entry name" value="Filamin"/>
    <property type="match status" value="1"/>
</dbReference>
<reference evidence="6" key="1">
    <citation type="journal article" date="2023" name="G3 (Bethesda)">
        <title>A reference genome for the long-term kleptoplast-retaining sea slug Elysia crispata morphotype clarki.</title>
        <authorList>
            <person name="Eastman K.E."/>
            <person name="Pendleton A.L."/>
            <person name="Shaikh M.A."/>
            <person name="Suttiyut T."/>
            <person name="Ogas R."/>
            <person name="Tomko P."/>
            <person name="Gavelis G."/>
            <person name="Widhalm J.R."/>
            <person name="Wisecaver J.H."/>
        </authorList>
    </citation>
    <scope>NUCLEOTIDE SEQUENCE</scope>
    <source>
        <strain evidence="6">ECLA1</strain>
    </source>
</reference>
<evidence type="ECO:0000313" key="6">
    <source>
        <dbReference type="EMBL" id="KAK3782059.1"/>
    </source>
</evidence>
<dbReference type="InterPro" id="IPR017868">
    <property type="entry name" value="Filamin/ABP280_repeat-like"/>
</dbReference>
<evidence type="ECO:0000256" key="4">
    <source>
        <dbReference type="SAM" id="MobiDB-lite"/>
    </source>
</evidence>
<feature type="compositionally biased region" description="Polar residues" evidence="4">
    <location>
        <begin position="1"/>
        <end position="11"/>
    </location>
</feature>
<sequence>MVSGASGSKITSFRRAPPRGMRSAGYRGGLRLSDILSAARYTFWCLIRALIDLWYLNPVSLVERRWRQLHPLNTRMALSVRPRLIDLASDFFLSDDRRKRQLLSWAKSMLPWVGDEDLFDLTASWQDGIVLCALVETLSPGACPRFNLLKPHQRVNNCRLGITLAQKYLQVAQVPLSPEEMAIADEGCEVKICHLVQLLKWKYQKQGSKPIPFGNGSIDEPVPCKCYARGTGLRAGIVGRRTKFNILTDAVTRLSLQIEIRGPNNEFNKEKIVSMYAGSTSRYGGHVISTSASALLEDDGKTKVIEDGAGHSFIRQRSLEEDAGHLVIPFDYQCVGEGRFLVSYIPRSAGTHHITVLQQGEHVQGSPFEVKVSDWVSSWNLVPKPRVVPFDMLQTIEERPADSLRPSSAGTTDRIRTEHGISTIWSSHAGKTECRVLTIWSSHAGKTEYGVSAIWSSHAGKTEYGGLNHMVLPCR</sequence>
<keyword evidence="7" id="KW-1185">Reference proteome</keyword>
<dbReference type="Pfam" id="PF00307">
    <property type="entry name" value="CH"/>
    <property type="match status" value="1"/>
</dbReference>
<name>A0AAE1A6A3_9GAST</name>
<dbReference type="Proteomes" id="UP001283361">
    <property type="component" value="Unassembled WGS sequence"/>
</dbReference>
<dbReference type="InterPro" id="IPR036872">
    <property type="entry name" value="CH_dom_sf"/>
</dbReference>